<gene>
    <name evidence="1" type="ORF">E1757_21160</name>
</gene>
<dbReference type="OrthoDB" id="2626382at2"/>
<accession>A0A4R5KKU7</accession>
<name>A0A4R5KKU7_9BACL</name>
<reference evidence="1 2" key="1">
    <citation type="submission" date="2019-03" db="EMBL/GenBank/DDBJ databases">
        <title>This is whole genome sequence of Paenibacillus sp MS74 strain.</title>
        <authorList>
            <person name="Trinh H.N."/>
        </authorList>
    </citation>
    <scope>NUCLEOTIDE SEQUENCE [LARGE SCALE GENOMIC DNA]</scope>
    <source>
        <strain evidence="1 2">MS74</strain>
    </source>
</reference>
<dbReference type="RefSeq" id="WP_133231824.1">
    <property type="nucleotide sequence ID" value="NZ_SMRT01000011.1"/>
</dbReference>
<comment type="caution">
    <text evidence="1">The sequence shown here is derived from an EMBL/GenBank/DDBJ whole genome shotgun (WGS) entry which is preliminary data.</text>
</comment>
<evidence type="ECO:0000313" key="2">
    <source>
        <dbReference type="Proteomes" id="UP000295636"/>
    </source>
</evidence>
<keyword evidence="2" id="KW-1185">Reference proteome</keyword>
<dbReference type="Proteomes" id="UP000295636">
    <property type="component" value="Unassembled WGS sequence"/>
</dbReference>
<evidence type="ECO:0000313" key="1">
    <source>
        <dbReference type="EMBL" id="TDF95050.1"/>
    </source>
</evidence>
<sequence>MTRGSSVLLFSLTDSEGFTEYQYRHLAALTSHLKKDNEFMTTLPPIFIQSYHFHKAGLKSWEDMASCPATLKPGTYTIGISALFNKETEDKIQTELTIRVE</sequence>
<dbReference type="AlphaFoldDB" id="A0A4R5KKU7"/>
<protein>
    <submittedName>
        <fullName evidence="1">Uncharacterized protein</fullName>
    </submittedName>
</protein>
<proteinExistence type="predicted"/>
<organism evidence="1 2">
    <name type="scientific">Paenibacillus piri</name>
    <dbReference type="NCBI Taxonomy" id="2547395"/>
    <lineage>
        <taxon>Bacteria</taxon>
        <taxon>Bacillati</taxon>
        <taxon>Bacillota</taxon>
        <taxon>Bacilli</taxon>
        <taxon>Bacillales</taxon>
        <taxon>Paenibacillaceae</taxon>
        <taxon>Paenibacillus</taxon>
    </lineage>
</organism>
<dbReference type="EMBL" id="SMRT01000011">
    <property type="protein sequence ID" value="TDF95050.1"/>
    <property type="molecule type" value="Genomic_DNA"/>
</dbReference>